<dbReference type="RefSeq" id="WP_188631529.1">
    <property type="nucleotide sequence ID" value="NZ_BMNQ01000004.1"/>
</dbReference>
<evidence type="ECO:0000259" key="1">
    <source>
        <dbReference type="Pfam" id="PF01402"/>
    </source>
</evidence>
<sequence>MANLNIRIDKELRDQFKETAKKNAHNSSELIRQWIEQYVKGGLK</sequence>
<dbReference type="Gene3D" id="1.10.1220.10">
    <property type="entry name" value="Met repressor-like"/>
    <property type="match status" value="1"/>
</dbReference>
<dbReference type="GO" id="GO:0006355">
    <property type="term" value="P:regulation of DNA-templated transcription"/>
    <property type="evidence" value="ECO:0007669"/>
    <property type="project" value="InterPro"/>
</dbReference>
<dbReference type="Proteomes" id="UP000658382">
    <property type="component" value="Unassembled WGS sequence"/>
</dbReference>
<name>A0A917UUF0_9BACI</name>
<comment type="caution">
    <text evidence="2">The sequence shown here is derived from an EMBL/GenBank/DDBJ whole genome shotgun (WGS) entry which is preliminary data.</text>
</comment>
<proteinExistence type="predicted"/>
<dbReference type="AlphaFoldDB" id="A0A917UUF0"/>
<dbReference type="InterPro" id="IPR010985">
    <property type="entry name" value="Ribbon_hlx_hlx"/>
</dbReference>
<organism evidence="2 3">
    <name type="scientific">Lentibacillus kapialis</name>
    <dbReference type="NCBI Taxonomy" id="340214"/>
    <lineage>
        <taxon>Bacteria</taxon>
        <taxon>Bacillati</taxon>
        <taxon>Bacillota</taxon>
        <taxon>Bacilli</taxon>
        <taxon>Bacillales</taxon>
        <taxon>Bacillaceae</taxon>
        <taxon>Lentibacillus</taxon>
    </lineage>
</organism>
<dbReference type="CDD" id="cd21631">
    <property type="entry name" value="RHH_CopG_NikR-like"/>
    <property type="match status" value="1"/>
</dbReference>
<dbReference type="SUPFAM" id="SSF47598">
    <property type="entry name" value="Ribbon-helix-helix"/>
    <property type="match status" value="1"/>
</dbReference>
<dbReference type="Pfam" id="PF01402">
    <property type="entry name" value="RHH_1"/>
    <property type="match status" value="1"/>
</dbReference>
<dbReference type="InterPro" id="IPR002145">
    <property type="entry name" value="CopG"/>
</dbReference>
<feature type="domain" description="Ribbon-helix-helix protein CopG" evidence="1">
    <location>
        <begin position="3"/>
        <end position="39"/>
    </location>
</feature>
<keyword evidence="3" id="KW-1185">Reference proteome</keyword>
<accession>A0A917UUF0</accession>
<evidence type="ECO:0000313" key="3">
    <source>
        <dbReference type="Proteomes" id="UP000658382"/>
    </source>
</evidence>
<reference evidence="2" key="1">
    <citation type="journal article" date="2014" name="Int. J. Syst. Evol. Microbiol.">
        <title>Complete genome sequence of Corynebacterium casei LMG S-19264T (=DSM 44701T), isolated from a smear-ripened cheese.</title>
        <authorList>
            <consortium name="US DOE Joint Genome Institute (JGI-PGF)"/>
            <person name="Walter F."/>
            <person name="Albersmeier A."/>
            <person name="Kalinowski J."/>
            <person name="Ruckert C."/>
        </authorList>
    </citation>
    <scope>NUCLEOTIDE SEQUENCE</scope>
    <source>
        <strain evidence="2">JCM 12580</strain>
    </source>
</reference>
<evidence type="ECO:0000313" key="2">
    <source>
        <dbReference type="EMBL" id="GGJ85865.1"/>
    </source>
</evidence>
<dbReference type="InterPro" id="IPR013321">
    <property type="entry name" value="Arc_rbn_hlx_hlx"/>
</dbReference>
<gene>
    <name evidence="2" type="ORF">GCM10007063_05400</name>
</gene>
<dbReference type="EMBL" id="BMNQ01000004">
    <property type="protein sequence ID" value="GGJ85865.1"/>
    <property type="molecule type" value="Genomic_DNA"/>
</dbReference>
<protein>
    <recommendedName>
        <fullName evidence="1">Ribbon-helix-helix protein CopG domain-containing protein</fullName>
    </recommendedName>
</protein>
<reference evidence="2" key="2">
    <citation type="submission" date="2020-09" db="EMBL/GenBank/DDBJ databases">
        <authorList>
            <person name="Sun Q."/>
            <person name="Ohkuma M."/>
        </authorList>
    </citation>
    <scope>NUCLEOTIDE SEQUENCE</scope>
    <source>
        <strain evidence="2">JCM 12580</strain>
    </source>
</reference>